<dbReference type="PANTHER" id="PTHR14305:SF0">
    <property type="entry name" value="E3 UBIQUITIN-PROTEIN LIGASE CCNB1IP1"/>
    <property type="match status" value="1"/>
</dbReference>
<evidence type="ECO:0000256" key="1">
    <source>
        <dbReference type="ARBA" id="ARBA00022723"/>
    </source>
</evidence>
<gene>
    <name evidence="7" type="ORF">EJ05DRAFT_173584</name>
</gene>
<dbReference type="InterPro" id="IPR013083">
    <property type="entry name" value="Znf_RING/FYVE/PHD"/>
</dbReference>
<dbReference type="GO" id="GO:0000795">
    <property type="term" value="C:synaptonemal complex"/>
    <property type="evidence" value="ECO:0007669"/>
    <property type="project" value="InterPro"/>
</dbReference>
<keyword evidence="3" id="KW-0862">Zinc</keyword>
<dbReference type="GO" id="GO:0061630">
    <property type="term" value="F:ubiquitin protein ligase activity"/>
    <property type="evidence" value="ECO:0007669"/>
    <property type="project" value="InterPro"/>
</dbReference>
<dbReference type="AlphaFoldDB" id="A0A6A6WHD4"/>
<keyword evidence="1" id="KW-0479">Metal-binding</keyword>
<dbReference type="PANTHER" id="PTHR14305">
    <property type="entry name" value="E3 UBIQUITIN-PROTEIN LIGASE CCNB1IP1"/>
    <property type="match status" value="1"/>
</dbReference>
<organism evidence="7 8">
    <name type="scientific">Pseudovirgaria hyperparasitica</name>
    <dbReference type="NCBI Taxonomy" id="470096"/>
    <lineage>
        <taxon>Eukaryota</taxon>
        <taxon>Fungi</taxon>
        <taxon>Dikarya</taxon>
        <taxon>Ascomycota</taxon>
        <taxon>Pezizomycotina</taxon>
        <taxon>Dothideomycetes</taxon>
        <taxon>Dothideomycetes incertae sedis</taxon>
        <taxon>Acrospermales</taxon>
        <taxon>Acrospermaceae</taxon>
        <taxon>Pseudovirgaria</taxon>
    </lineage>
</organism>
<dbReference type="SUPFAM" id="SSF57850">
    <property type="entry name" value="RING/U-box"/>
    <property type="match status" value="1"/>
</dbReference>
<dbReference type="GO" id="GO:0007131">
    <property type="term" value="P:reciprocal meiotic recombination"/>
    <property type="evidence" value="ECO:0007669"/>
    <property type="project" value="InterPro"/>
</dbReference>
<evidence type="ECO:0000256" key="4">
    <source>
        <dbReference type="PROSITE-ProRule" id="PRU00175"/>
    </source>
</evidence>
<dbReference type="GO" id="GO:0008270">
    <property type="term" value="F:zinc ion binding"/>
    <property type="evidence" value="ECO:0007669"/>
    <property type="project" value="UniProtKB-KW"/>
</dbReference>
<reference evidence="7" key="1">
    <citation type="journal article" date="2020" name="Stud. Mycol.">
        <title>101 Dothideomycetes genomes: a test case for predicting lifestyles and emergence of pathogens.</title>
        <authorList>
            <person name="Haridas S."/>
            <person name="Albert R."/>
            <person name="Binder M."/>
            <person name="Bloem J."/>
            <person name="Labutti K."/>
            <person name="Salamov A."/>
            <person name="Andreopoulos B."/>
            <person name="Baker S."/>
            <person name="Barry K."/>
            <person name="Bills G."/>
            <person name="Bluhm B."/>
            <person name="Cannon C."/>
            <person name="Castanera R."/>
            <person name="Culley D."/>
            <person name="Daum C."/>
            <person name="Ezra D."/>
            <person name="Gonzalez J."/>
            <person name="Henrissat B."/>
            <person name="Kuo A."/>
            <person name="Liang C."/>
            <person name="Lipzen A."/>
            <person name="Lutzoni F."/>
            <person name="Magnuson J."/>
            <person name="Mondo S."/>
            <person name="Nolan M."/>
            <person name="Ohm R."/>
            <person name="Pangilinan J."/>
            <person name="Park H.-J."/>
            <person name="Ramirez L."/>
            <person name="Alfaro M."/>
            <person name="Sun H."/>
            <person name="Tritt A."/>
            <person name="Yoshinaga Y."/>
            <person name="Zwiers L.-H."/>
            <person name="Turgeon B."/>
            <person name="Goodwin S."/>
            <person name="Spatafora J."/>
            <person name="Crous P."/>
            <person name="Grigoriev I."/>
        </authorList>
    </citation>
    <scope>NUCLEOTIDE SEQUENCE</scope>
    <source>
        <strain evidence="7">CBS 121739</strain>
    </source>
</reference>
<evidence type="ECO:0000256" key="3">
    <source>
        <dbReference type="ARBA" id="ARBA00022833"/>
    </source>
</evidence>
<evidence type="ECO:0000256" key="2">
    <source>
        <dbReference type="ARBA" id="ARBA00022771"/>
    </source>
</evidence>
<protein>
    <recommendedName>
        <fullName evidence="6">RING-type domain-containing protein</fullName>
    </recommendedName>
</protein>
<dbReference type="InterPro" id="IPR042448">
    <property type="entry name" value="CCNB1IP1"/>
</dbReference>
<dbReference type="PROSITE" id="PS00518">
    <property type="entry name" value="ZF_RING_1"/>
    <property type="match status" value="1"/>
</dbReference>
<evidence type="ECO:0000313" key="8">
    <source>
        <dbReference type="Proteomes" id="UP000799437"/>
    </source>
</evidence>
<evidence type="ECO:0000313" key="7">
    <source>
        <dbReference type="EMBL" id="KAF2761494.1"/>
    </source>
</evidence>
<dbReference type="RefSeq" id="XP_033603945.1">
    <property type="nucleotide sequence ID" value="XM_033739535.1"/>
</dbReference>
<name>A0A6A6WHD4_9PEZI</name>
<dbReference type="InterPro" id="IPR001841">
    <property type="entry name" value="Znf_RING"/>
</dbReference>
<dbReference type="EMBL" id="ML996566">
    <property type="protein sequence ID" value="KAF2761494.1"/>
    <property type="molecule type" value="Genomic_DNA"/>
</dbReference>
<dbReference type="Gene3D" id="3.30.40.10">
    <property type="entry name" value="Zinc/RING finger domain, C3HC4 (zinc finger)"/>
    <property type="match status" value="1"/>
</dbReference>
<feature type="domain" description="RING-type" evidence="6">
    <location>
        <begin position="12"/>
        <end position="53"/>
    </location>
</feature>
<keyword evidence="2 4" id="KW-0863">Zinc-finger</keyword>
<dbReference type="GeneID" id="54480589"/>
<accession>A0A6A6WHD4</accession>
<dbReference type="Proteomes" id="UP000799437">
    <property type="component" value="Unassembled WGS sequence"/>
</dbReference>
<dbReference type="Pfam" id="PF14634">
    <property type="entry name" value="zf-RING_5"/>
    <property type="match status" value="1"/>
</dbReference>
<proteinExistence type="predicted"/>
<keyword evidence="8" id="KW-1185">Reference proteome</keyword>
<evidence type="ECO:0000259" key="6">
    <source>
        <dbReference type="PROSITE" id="PS50089"/>
    </source>
</evidence>
<dbReference type="OrthoDB" id="441210at2759"/>
<dbReference type="InterPro" id="IPR017907">
    <property type="entry name" value="Znf_RING_CS"/>
</dbReference>
<evidence type="ECO:0000256" key="5">
    <source>
        <dbReference type="SAM" id="MobiDB-lite"/>
    </source>
</evidence>
<feature type="region of interest" description="Disordered" evidence="5">
    <location>
        <begin position="231"/>
        <end position="258"/>
    </location>
</feature>
<dbReference type="PROSITE" id="PS50089">
    <property type="entry name" value="ZF_RING_2"/>
    <property type="match status" value="1"/>
</dbReference>
<sequence>MEFSLRCNVQTCRAELNEQAIVTTCSHIFCIACANDLGLTQPFNATRDCPACHAHLLNPDDAVVSKLNPTQDYKTSILSGLSPFIIMECAGRGLQFYCYQTTQEIFYQEHQVRNLNEQCLNAESHLENVIHDANAEVARLKGKVKAAGDQITYLKAKYAEVHDQLAAKTKQYNQTNKCYMNLKSKTMQPHVAKAASHNADEILRSGRQTQHYGDGGHGSGMINPAPAHFQRDMTGKGQSHLRRQSGEDDRNPSYGYGTPNAYNMSSMGRVLSGRQLPVSKISILTDYLRYRAFGYAFAQGTAPSQSRPCT</sequence>